<accession>A0A6G3ZRS8</accession>
<dbReference type="RefSeq" id="WP_163940507.1">
    <property type="nucleotide sequence ID" value="NZ_JAAIKC010000001.1"/>
</dbReference>
<reference evidence="2" key="1">
    <citation type="submission" date="2020-02" db="EMBL/GenBank/DDBJ databases">
        <authorList>
            <person name="Shen X.-R."/>
            <person name="Zhang Y.-X."/>
        </authorList>
    </citation>
    <scope>NUCLEOTIDE SEQUENCE</scope>
    <source>
        <strain evidence="2">SYP-B3998</strain>
    </source>
</reference>
<dbReference type="Pfam" id="PF13320">
    <property type="entry name" value="GH123_cat"/>
    <property type="match status" value="1"/>
</dbReference>
<name>A0A6G3ZRS8_9BACL</name>
<proteinExistence type="predicted"/>
<evidence type="ECO:0000313" key="2">
    <source>
        <dbReference type="EMBL" id="NEW04760.1"/>
    </source>
</evidence>
<dbReference type="EMBL" id="JAAIKC010000001">
    <property type="protein sequence ID" value="NEW04760.1"/>
    <property type="molecule type" value="Genomic_DNA"/>
</dbReference>
<dbReference type="AlphaFoldDB" id="A0A6G3ZRS8"/>
<organism evidence="2">
    <name type="scientific">Paenibacillus sp. SYP-B3998</name>
    <dbReference type="NCBI Taxonomy" id="2678564"/>
    <lineage>
        <taxon>Bacteria</taxon>
        <taxon>Bacillati</taxon>
        <taxon>Bacillota</taxon>
        <taxon>Bacilli</taxon>
        <taxon>Bacillales</taxon>
        <taxon>Paenibacillaceae</taxon>
        <taxon>Paenibacillus</taxon>
    </lineage>
</organism>
<gene>
    <name evidence="2" type="ORF">GK047_01835</name>
</gene>
<dbReference type="InterPro" id="IPR025150">
    <property type="entry name" value="GH123_cat"/>
</dbReference>
<sequence length="545" mass="62952">MNYQVFHACEWLYPDSEITDSGMRSISISAARGSRASCQLLLQSLPDGASIQWEYRSNQASPSENNWIQIEIYQMIDVLVNENTGPKYSTIPIGTPAEYVTRPAPFRVYDALQSVGHEFLAHSHTEAIYVCWNIPTSMDPGIYQGDFIVKVGEELTSIAVSLEVFPATLPQQETLETTNWLSNKNVAQYHGLEEWSEEHWTMLRQYGEAMRRTRQTHFLVGLELITIQEEDGQYLFEFSRVKRYIELFLGLGFRWIEAGHIAGRTEWDAPYFVLSYKQDIQATKSEGYAFLSQFLPAWYAFLQQNDWLELTIQHVADEPILESATDFRVLSSIVRKFMPGIPLIEAMIYPEIEGSIDIWVPTNEGYDQHREHFERLAQLGETVWFYTCWNPGGHYLNRFLDVSLLKTRYLHWGNYKYGLKGYLHWGFNQYLDNQNPFELTCPYLAPGVHAKRVPSGDTHIVYPGSDGPMLSMRLEAMRAGVEDYELFQLLATHNQPLADEILNSCMKSFTEVNVDITTFHQAHRRLLESLSRYGYKDSSLEVREL</sequence>
<protein>
    <submittedName>
        <fullName evidence="2">DUF4091 domain-containing protein</fullName>
    </submittedName>
</protein>
<evidence type="ECO:0000259" key="1">
    <source>
        <dbReference type="Pfam" id="PF13320"/>
    </source>
</evidence>
<feature type="domain" description="Glycoside hydrolase 123 catalytic" evidence="1">
    <location>
        <begin position="180"/>
        <end position="490"/>
    </location>
</feature>
<comment type="caution">
    <text evidence="2">The sequence shown here is derived from an EMBL/GenBank/DDBJ whole genome shotgun (WGS) entry which is preliminary data.</text>
</comment>